<dbReference type="SUPFAM" id="SSF52540">
    <property type="entry name" value="P-loop containing nucleoside triphosphate hydrolases"/>
    <property type="match status" value="2"/>
</dbReference>
<dbReference type="EMBL" id="JAJISC010000001">
    <property type="protein sequence ID" value="MCS2608252.1"/>
    <property type="molecule type" value="Genomic_DNA"/>
</dbReference>
<dbReference type="CDD" id="cd03216">
    <property type="entry name" value="ABC_Carb_Monos_I"/>
    <property type="match status" value="1"/>
</dbReference>
<keyword evidence="2" id="KW-0677">Repeat</keyword>
<dbReference type="SMART" id="SM00382">
    <property type="entry name" value="AAA"/>
    <property type="match status" value="2"/>
</dbReference>
<dbReference type="PROSITE" id="PS00211">
    <property type="entry name" value="ABC_TRANSPORTER_1"/>
    <property type="match status" value="1"/>
</dbReference>
<dbReference type="InterPro" id="IPR003593">
    <property type="entry name" value="AAA+_ATPase"/>
</dbReference>
<dbReference type="InterPro" id="IPR027417">
    <property type="entry name" value="P-loop_NTPase"/>
</dbReference>
<evidence type="ECO:0000256" key="2">
    <source>
        <dbReference type="ARBA" id="ARBA00022737"/>
    </source>
</evidence>
<dbReference type="Gene3D" id="3.40.50.300">
    <property type="entry name" value="P-loop containing nucleotide triphosphate hydrolases"/>
    <property type="match status" value="2"/>
</dbReference>
<proteinExistence type="predicted"/>
<evidence type="ECO:0000313" key="7">
    <source>
        <dbReference type="Proteomes" id="UP001165542"/>
    </source>
</evidence>
<evidence type="ECO:0000256" key="1">
    <source>
        <dbReference type="ARBA" id="ARBA00022448"/>
    </source>
</evidence>
<dbReference type="PANTHER" id="PTHR43790:SF9">
    <property type="entry name" value="GALACTOFURANOSE TRANSPORTER ATP-BINDING PROTEIN YTFR"/>
    <property type="match status" value="1"/>
</dbReference>
<dbReference type="PANTHER" id="PTHR43790">
    <property type="entry name" value="CARBOHYDRATE TRANSPORT ATP-BINDING PROTEIN MG119-RELATED"/>
    <property type="match status" value="1"/>
</dbReference>
<comment type="caution">
    <text evidence="6">The sequence shown here is derived from an EMBL/GenBank/DDBJ whole genome shotgun (WGS) entry which is preliminary data.</text>
</comment>
<sequence length="493" mass="52614">MLALHGLYKAFGANQVLRGVDLTIDAGEVVVLMGANGAGKSTLVKVLSGYHVADDGVMTLAGNAYHPVDARDAIRQGIVTVHQAIDDGVIPDLSVADNLLLDRFASRDHGLWVSARTLRREARQVAEAMGMTLDLDARVAELSVADRQLIGIARALAHSPRLLILDEPTSSLSAAEAERLFNLLDRLREQGVAILYISHRMTDIRRLADRIVCLRDGRVSGMFDQKPLDLPGAVQAMLGQTLEATAIQPVAPGPAVLELHDIVLAPGSKPVSFAVGDGEVVALTGLLGSGMEALVAMLFGQRPLSQGSLRLDGRDYAPNTVSEALARGVFLAAKDRSVNGVVADFDIADNMTLPFLKAFSTGGLLRRSRQRQAATQMIERLGIVCQSPQDAIGTLSGGNQQKVMIGRWLQAPCRLLILDEPFQGVDIGARHDIGRQIRATAKGRATLVCVSEIDEAIEIADRIIVLHEGCIAGEQYNQDIDLGVLAAQAAGHG</sequence>
<evidence type="ECO:0000259" key="5">
    <source>
        <dbReference type="PROSITE" id="PS50893"/>
    </source>
</evidence>
<gene>
    <name evidence="6" type="ORF">LLY24_02820</name>
</gene>
<dbReference type="InterPro" id="IPR003439">
    <property type="entry name" value="ABC_transporter-like_ATP-bd"/>
</dbReference>
<keyword evidence="4 6" id="KW-0067">ATP-binding</keyword>
<evidence type="ECO:0000256" key="3">
    <source>
        <dbReference type="ARBA" id="ARBA00022741"/>
    </source>
</evidence>
<protein>
    <submittedName>
        <fullName evidence="6">Sugar ABC transporter ATP-binding protein</fullName>
    </submittedName>
</protein>
<evidence type="ECO:0000256" key="4">
    <source>
        <dbReference type="ARBA" id="ARBA00022840"/>
    </source>
</evidence>
<dbReference type="InterPro" id="IPR017871">
    <property type="entry name" value="ABC_transporter-like_CS"/>
</dbReference>
<dbReference type="Pfam" id="PF00005">
    <property type="entry name" value="ABC_tran"/>
    <property type="match status" value="2"/>
</dbReference>
<dbReference type="Proteomes" id="UP001165542">
    <property type="component" value="Unassembled WGS sequence"/>
</dbReference>
<dbReference type="PROSITE" id="PS50893">
    <property type="entry name" value="ABC_TRANSPORTER_2"/>
    <property type="match status" value="2"/>
</dbReference>
<accession>A0ABT2E9J5</accession>
<name>A0ABT2E9J5_9GAMM</name>
<feature type="domain" description="ABC transporter" evidence="5">
    <location>
        <begin position="2"/>
        <end position="241"/>
    </location>
</feature>
<reference evidence="6" key="1">
    <citation type="submission" date="2021-11" db="EMBL/GenBank/DDBJ databases">
        <title>Halomonas sp., isolated from a coastal aquaculture zone in Dongshan Bay.</title>
        <authorList>
            <person name="Lin W."/>
        </authorList>
    </citation>
    <scope>NUCLEOTIDE SEQUENCE</scope>
    <source>
        <strain evidence="6">Yzlin-01</strain>
    </source>
</reference>
<keyword evidence="7" id="KW-1185">Reference proteome</keyword>
<dbReference type="GO" id="GO:0005524">
    <property type="term" value="F:ATP binding"/>
    <property type="evidence" value="ECO:0007669"/>
    <property type="project" value="UniProtKB-KW"/>
</dbReference>
<evidence type="ECO:0000313" key="6">
    <source>
        <dbReference type="EMBL" id="MCS2608252.1"/>
    </source>
</evidence>
<feature type="domain" description="ABC transporter" evidence="5">
    <location>
        <begin position="242"/>
        <end position="493"/>
    </location>
</feature>
<keyword evidence="1" id="KW-0813">Transport</keyword>
<dbReference type="InterPro" id="IPR050107">
    <property type="entry name" value="ABC_carbohydrate_import_ATPase"/>
</dbReference>
<dbReference type="RefSeq" id="WP_259034741.1">
    <property type="nucleotide sequence ID" value="NZ_JAJISC010000001.1"/>
</dbReference>
<organism evidence="6 7">
    <name type="scientific">Halomonas dongshanensis</name>
    <dbReference type="NCBI Taxonomy" id="2890835"/>
    <lineage>
        <taxon>Bacteria</taxon>
        <taxon>Pseudomonadati</taxon>
        <taxon>Pseudomonadota</taxon>
        <taxon>Gammaproteobacteria</taxon>
        <taxon>Oceanospirillales</taxon>
        <taxon>Halomonadaceae</taxon>
        <taxon>Halomonas</taxon>
    </lineage>
</organism>
<keyword evidence="3" id="KW-0547">Nucleotide-binding</keyword>
<dbReference type="CDD" id="cd03215">
    <property type="entry name" value="ABC_Carb_Monos_II"/>
    <property type="match status" value="1"/>
</dbReference>